<organism evidence="7 8">
    <name type="scientific">Daphnia magna</name>
    <dbReference type="NCBI Taxonomy" id="35525"/>
    <lineage>
        <taxon>Eukaryota</taxon>
        <taxon>Metazoa</taxon>
        <taxon>Ecdysozoa</taxon>
        <taxon>Arthropoda</taxon>
        <taxon>Crustacea</taxon>
        <taxon>Branchiopoda</taxon>
        <taxon>Diplostraca</taxon>
        <taxon>Cladocera</taxon>
        <taxon>Anomopoda</taxon>
        <taxon>Daphniidae</taxon>
        <taxon>Daphnia</taxon>
    </lineage>
</organism>
<gene>
    <name evidence="7" type="ORF">APZ42_023955</name>
</gene>
<dbReference type="GO" id="GO:0000793">
    <property type="term" value="C:condensed chromosome"/>
    <property type="evidence" value="ECO:0007669"/>
    <property type="project" value="TreeGrafter"/>
</dbReference>
<dbReference type="GO" id="GO:0070182">
    <property type="term" value="F:DNA polymerase binding"/>
    <property type="evidence" value="ECO:0007669"/>
    <property type="project" value="TreeGrafter"/>
</dbReference>
<protein>
    <submittedName>
        <fullName evidence="7">Fanconi anemia group D2 protein</fullName>
    </submittedName>
</protein>
<keyword evidence="4" id="KW-0539">Nucleus</keyword>
<feature type="compositionally biased region" description="Polar residues" evidence="6">
    <location>
        <begin position="896"/>
        <end position="914"/>
    </location>
</feature>
<accession>A0A0N8CSZ1</accession>
<dbReference type="GO" id="GO:1990918">
    <property type="term" value="P:double-strand break repair involved in meiotic recombination"/>
    <property type="evidence" value="ECO:0007669"/>
    <property type="project" value="TreeGrafter"/>
</dbReference>
<dbReference type="InterPro" id="IPR029448">
    <property type="entry name" value="FANCD2"/>
</dbReference>
<dbReference type="STRING" id="35525.A0A0N8CSZ1"/>
<dbReference type="Proteomes" id="UP000076858">
    <property type="component" value="Unassembled WGS sequence"/>
</dbReference>
<evidence type="ECO:0000313" key="8">
    <source>
        <dbReference type="Proteomes" id="UP000076858"/>
    </source>
</evidence>
<feature type="compositionally biased region" description="Basic residues" evidence="6">
    <location>
        <begin position="874"/>
        <end position="888"/>
    </location>
</feature>
<dbReference type="Pfam" id="PF14631">
    <property type="entry name" value="FancD2"/>
    <property type="match status" value="1"/>
</dbReference>
<evidence type="ECO:0000256" key="2">
    <source>
        <dbReference type="ARBA" id="ARBA00022499"/>
    </source>
</evidence>
<evidence type="ECO:0000256" key="1">
    <source>
        <dbReference type="ARBA" id="ARBA00004123"/>
    </source>
</evidence>
<evidence type="ECO:0000313" key="7">
    <source>
        <dbReference type="EMBL" id="KZS11231.1"/>
    </source>
</evidence>
<comment type="caution">
    <text evidence="7">The sequence shown here is derived from an EMBL/GenBank/DDBJ whole genome shotgun (WGS) entry which is preliminary data.</text>
</comment>
<evidence type="ECO:0000256" key="5">
    <source>
        <dbReference type="ARBA" id="ARBA00093456"/>
    </source>
</evidence>
<feature type="region of interest" description="Disordered" evidence="6">
    <location>
        <begin position="867"/>
        <end position="918"/>
    </location>
</feature>
<dbReference type="CDD" id="cd11721">
    <property type="entry name" value="FANCD2"/>
    <property type="match status" value="1"/>
</dbReference>
<dbReference type="PANTHER" id="PTHR32086">
    <property type="entry name" value="FANCONI ANEMIA GROUP D2 PROTEIN"/>
    <property type="match status" value="1"/>
</dbReference>
<dbReference type="GO" id="GO:0007129">
    <property type="term" value="P:homologous chromosome pairing at meiosis"/>
    <property type="evidence" value="ECO:0007669"/>
    <property type="project" value="TreeGrafter"/>
</dbReference>
<name>A0A0N8CSZ1_9CRUS</name>
<keyword evidence="8" id="KW-1185">Reference proteome</keyword>
<comment type="similarity">
    <text evidence="5">Belongs to the Fanconi anemia protein FANCD2 family.</text>
</comment>
<keyword evidence="3" id="KW-0832">Ubl conjugation</keyword>
<dbReference type="PANTHER" id="PTHR32086:SF0">
    <property type="entry name" value="FANCONI ANEMIA GROUP D2 PROTEIN"/>
    <property type="match status" value="1"/>
</dbReference>
<evidence type="ECO:0000256" key="4">
    <source>
        <dbReference type="ARBA" id="ARBA00023242"/>
    </source>
</evidence>
<dbReference type="OrthoDB" id="10259640at2759"/>
<evidence type="ECO:0000256" key="6">
    <source>
        <dbReference type="SAM" id="MobiDB-lite"/>
    </source>
</evidence>
<evidence type="ECO:0000256" key="3">
    <source>
        <dbReference type="ARBA" id="ARBA00022843"/>
    </source>
</evidence>
<dbReference type="SUPFAM" id="SSF48371">
    <property type="entry name" value="ARM repeat"/>
    <property type="match status" value="1"/>
</dbReference>
<keyword evidence="2" id="KW-1017">Isopeptide bond</keyword>
<dbReference type="GO" id="GO:0005634">
    <property type="term" value="C:nucleus"/>
    <property type="evidence" value="ECO:0007669"/>
    <property type="project" value="UniProtKB-SubCell"/>
</dbReference>
<reference evidence="7 8" key="1">
    <citation type="submission" date="2016-03" db="EMBL/GenBank/DDBJ databases">
        <title>EvidentialGene: Evidence-directed Construction of Genes on Genomes.</title>
        <authorList>
            <person name="Gilbert D.G."/>
            <person name="Choi J.-H."/>
            <person name="Mockaitis K."/>
            <person name="Colbourne J."/>
            <person name="Pfrender M."/>
        </authorList>
    </citation>
    <scope>NUCLEOTIDE SEQUENCE [LARGE SCALE GENOMIC DNA]</scope>
    <source>
        <strain evidence="7 8">Xinb3</strain>
        <tissue evidence="7">Complete organism</tissue>
    </source>
</reference>
<feature type="region of interest" description="Disordered" evidence="6">
    <location>
        <begin position="1420"/>
        <end position="1468"/>
    </location>
</feature>
<proteinExistence type="inferred from homology"/>
<comment type="subcellular location">
    <subcellularLocation>
        <location evidence="1">Nucleus</location>
    </subcellularLocation>
</comment>
<dbReference type="InterPro" id="IPR016024">
    <property type="entry name" value="ARM-type_fold"/>
</dbReference>
<dbReference type="GO" id="GO:0031573">
    <property type="term" value="P:mitotic intra-S DNA damage checkpoint signaling"/>
    <property type="evidence" value="ECO:0007669"/>
    <property type="project" value="TreeGrafter"/>
</dbReference>
<feature type="compositionally biased region" description="Acidic residues" evidence="6">
    <location>
        <begin position="1436"/>
        <end position="1448"/>
    </location>
</feature>
<sequence length="1468" mass="164951">MNRSNVTRKRATMMLDFDDEDDNILGALPPPNAKKRKEEDIDNLATGPDDFIKTLTEAGFHPRTGNLPNLLSVQQFEFQQSLRENLTTSVHYPRSIEFFVSECDTFFNNRDNFIKALHLTENSGDQETSNAITLPQDSLVRLLLQIDEIQTKLMATILKRFTKAAKEERPLATGVNLPSLILSQIAWLNRIVDPVHVVDTLLDLLNSSSSTIRKEIISCLPSVVGDKENIRVAFVLCGMLDETNNSLTAAILDVLGDLSLPVDEAAEIRQKVVKRLPNVPLETVPVLLAFVFKRIKPDETLSIIKEVGLHFDKIFKKRHERVSKDTVNDCISLSTESIQNSMIGSKSLADTWLKEIQSKTELTCSDMLVLVIQHKISGRRPEVELTIRKKIRSEKLTTELVKETFKLYDCVLKNYFEQLCAIADNLILTSDPLLALHGSVFFQEMFVHFDEFYQQEVVQALIQYVSCAGHNSSSNNSPATAALIVLQELADANWNHLVRFSAFIVSLLEYIEYMALPQVKRVMELLAKMAYGFSMTDETKVRLASFSASIQSELLMIIKKQLAGKQVEYQRMGILGSVALIHVLANPELVGELSGNGQFSQSSQSSSSLTITDTSRSGVLQSDQRLIQAKAIIDIVNASTKHVPEVTALFMDEMASTSLVHDIHPSLHSYLYDGVSEKFQEHFVVDETEQQIDIFQIPLSLQYGLDTVEEDTPSVAMVFLNIAPMAIKEQIRKDKRDRESGNQPSLTTLMSHFRLLRNTIDSFEEANLEDIDALLGCALCLPTDEVMDDLERMSQTDKDIVCRCYFYGINWCIEVINTFARSKPMRAKVIQRLRDVVDLKKKFYRVLAKNSSFMPPPSVFLGEPARALKEKSKSGPKKKGAASKKGGTKGKGSNKVNSQNETTLATPNKSILHSTPRESISEVSKFDFVPSQPGKVGEPDMVVSTYPIHFRELDLSVFVLLSSTLELTENDATTALKPTDLELLLGDLAAKLEHKLLTAAPKRRFPLKQESEYDSFLMLDLYIPMEVAKRSVSLIRRLTTHLEAISGYFQQLIEMSDGMLDGPEMFTELAQRLGNSYTLIFRILNRIFSWHEFQKSTGAPLLEDALKFIAGRVRDDAKTANIEELQVSSFDYIEKFSSSVTSFACAVEHVQLLVSLYNHHPEPELSERLATVAEGYLKRSWNTADGESNKGSKFNRDIENMIQIYLLHGSNGFGKLEDIITNAMAEVIQSDGRESGSESESFRTCNKATFTFYFRAAFVALVENVKKIPGPGASPRSVKETFKTWEKVVYLLNQLVETVKTNDKRSILISCLKHGRLVIEFFYKSAMPLLDKQFKNIKEESQELLKNLQKSTRTLQNVCNHAKISSDQTLAANIPAMTRIREAIFYRVKHMLAAHGCAEAFWIGNLKNKNLKGQEILSQGSTAESDDGGQVQNASSEDDDTEEEDDDVTVLRENIAEPSDSDSRSREY</sequence>
<dbReference type="GO" id="GO:0036297">
    <property type="term" value="P:interstrand cross-link repair"/>
    <property type="evidence" value="ECO:0007669"/>
    <property type="project" value="TreeGrafter"/>
</dbReference>
<dbReference type="EMBL" id="LRGB01001581">
    <property type="protein sequence ID" value="KZS11231.1"/>
    <property type="molecule type" value="Genomic_DNA"/>
</dbReference>